<keyword evidence="1" id="KW-0472">Membrane</keyword>
<keyword evidence="1" id="KW-1133">Transmembrane helix</keyword>
<evidence type="ECO:0000256" key="1">
    <source>
        <dbReference type="SAM" id="Phobius"/>
    </source>
</evidence>
<dbReference type="EMBL" id="DF820492">
    <property type="protein sequence ID" value="GAK31317.1"/>
    <property type="molecule type" value="Genomic_DNA"/>
</dbReference>
<organism evidence="2 3">
    <name type="scientific">Weissella oryzae (strain DSM 25784 / JCM 18191 / LMG 30913 / SG25)</name>
    <dbReference type="NCBI Taxonomy" id="1329250"/>
    <lineage>
        <taxon>Bacteria</taxon>
        <taxon>Bacillati</taxon>
        <taxon>Bacillota</taxon>
        <taxon>Bacilli</taxon>
        <taxon>Lactobacillales</taxon>
        <taxon>Lactobacillaceae</taxon>
        <taxon>Weissella</taxon>
    </lineage>
</organism>
<accession>A0A069CVC9</accession>
<keyword evidence="3" id="KW-1185">Reference proteome</keyword>
<evidence type="ECO:0000313" key="3">
    <source>
        <dbReference type="Proteomes" id="UP000030643"/>
    </source>
</evidence>
<dbReference type="eggNOG" id="COG2211">
    <property type="taxonomic scope" value="Bacteria"/>
</dbReference>
<evidence type="ECO:0000313" key="2">
    <source>
        <dbReference type="EMBL" id="GAK31317.1"/>
    </source>
</evidence>
<feature type="transmembrane region" description="Helical" evidence="1">
    <location>
        <begin position="40"/>
        <end position="62"/>
    </location>
</feature>
<dbReference type="STRING" id="1329250.WOSG25_090140"/>
<gene>
    <name evidence="2" type="ORF">WOSG25_090140</name>
</gene>
<name>A0A069CVC9_WEIOS</name>
<dbReference type="Proteomes" id="UP000030643">
    <property type="component" value="Unassembled WGS sequence"/>
</dbReference>
<dbReference type="Pfam" id="PF13347">
    <property type="entry name" value="MFS_2"/>
    <property type="match status" value="1"/>
</dbReference>
<protein>
    <submittedName>
        <fullName evidence="2">Xyloside transporter</fullName>
    </submittedName>
</protein>
<dbReference type="AlphaFoldDB" id="A0A069CVC9"/>
<sequence>MAKFAPADDQFAKLTVADRNGFAVGDFSQNLIFGTVGGFLLFYLTSVSGISAAVGATIFLFVRWVNVFWDPWVGSMVDKSPVTKDGNLLR</sequence>
<dbReference type="OrthoDB" id="9764596at2"/>
<proteinExistence type="predicted"/>
<reference evidence="3" key="1">
    <citation type="journal article" date="2014" name="Genome Announc.">
        <title>Draft genome sequence of Weissella oryzae SG25T, isolated from fermented rice grains.</title>
        <authorList>
            <person name="Tanizawa Y."/>
            <person name="Fujisawa T."/>
            <person name="Mochizuki T."/>
            <person name="Kaminuma E."/>
            <person name="Suzuki Y."/>
            <person name="Nakamura Y."/>
            <person name="Tohno M."/>
        </authorList>
    </citation>
    <scope>NUCLEOTIDE SEQUENCE [LARGE SCALE GENOMIC DNA]</scope>
    <source>
        <strain evidence="3">DSM 25784 / JCM 18191 / LMG 30913 / SG25</strain>
    </source>
</reference>
<keyword evidence="1" id="KW-0812">Transmembrane</keyword>